<dbReference type="Gene3D" id="3.90.76.10">
    <property type="entry name" value="Dipeptide-binding Protein, Domain 1"/>
    <property type="match status" value="1"/>
</dbReference>
<dbReference type="AlphaFoldDB" id="A0A1S2Q0R2"/>
<dbReference type="Gene3D" id="3.10.105.10">
    <property type="entry name" value="Dipeptide-binding Protein, Domain 3"/>
    <property type="match status" value="1"/>
</dbReference>
<protein>
    <submittedName>
        <fullName evidence="3">ABC transporter</fullName>
    </submittedName>
</protein>
<dbReference type="Pfam" id="PF00496">
    <property type="entry name" value="SBP_bac_5"/>
    <property type="match status" value="1"/>
</dbReference>
<dbReference type="CDD" id="cd00995">
    <property type="entry name" value="PBP2_NikA_DppA_OppA_like"/>
    <property type="match status" value="1"/>
</dbReference>
<dbReference type="GO" id="GO:0042597">
    <property type="term" value="C:periplasmic space"/>
    <property type="evidence" value="ECO:0007669"/>
    <property type="project" value="UniProtKB-ARBA"/>
</dbReference>
<dbReference type="GO" id="GO:0043190">
    <property type="term" value="C:ATP-binding cassette (ABC) transporter complex"/>
    <property type="evidence" value="ECO:0007669"/>
    <property type="project" value="InterPro"/>
</dbReference>
<keyword evidence="4" id="KW-1185">Reference proteome</keyword>
<accession>A0A1S2Q0R2</accession>
<evidence type="ECO:0000256" key="1">
    <source>
        <dbReference type="SAM" id="SignalP"/>
    </source>
</evidence>
<evidence type="ECO:0000313" key="4">
    <source>
        <dbReference type="Proteomes" id="UP000179935"/>
    </source>
</evidence>
<dbReference type="PROSITE" id="PS51257">
    <property type="entry name" value="PROKAR_LIPOPROTEIN"/>
    <property type="match status" value="1"/>
</dbReference>
<evidence type="ECO:0000259" key="2">
    <source>
        <dbReference type="Pfam" id="PF00496"/>
    </source>
</evidence>
<dbReference type="InterPro" id="IPR030678">
    <property type="entry name" value="Peptide/Ni-bd"/>
</dbReference>
<dbReference type="GO" id="GO:0015833">
    <property type="term" value="P:peptide transport"/>
    <property type="evidence" value="ECO:0007669"/>
    <property type="project" value="TreeGrafter"/>
</dbReference>
<evidence type="ECO:0000313" key="3">
    <source>
        <dbReference type="EMBL" id="OIJ99623.1"/>
    </source>
</evidence>
<proteinExistence type="predicted"/>
<keyword evidence="1" id="KW-0732">Signal</keyword>
<dbReference type="OrthoDB" id="5243526at2"/>
<dbReference type="InterPro" id="IPR039424">
    <property type="entry name" value="SBP_5"/>
</dbReference>
<dbReference type="Proteomes" id="UP000179935">
    <property type="component" value="Unassembled WGS sequence"/>
</dbReference>
<reference evidence="3 4" key="1">
    <citation type="submission" date="2016-10" db="EMBL/GenBank/DDBJ databases">
        <title>Genome sequence of Streptomyces sp. MUSC 93.</title>
        <authorList>
            <person name="Lee L.-H."/>
            <person name="Ser H.-L."/>
            <person name="Law J.W.-F."/>
        </authorList>
    </citation>
    <scope>NUCLEOTIDE SEQUENCE [LARGE SCALE GENOMIC DNA]</scope>
    <source>
        <strain evidence="3 4">MUSC 93</strain>
    </source>
</reference>
<dbReference type="SUPFAM" id="SSF53850">
    <property type="entry name" value="Periplasmic binding protein-like II"/>
    <property type="match status" value="1"/>
</dbReference>
<feature type="signal peptide" evidence="1">
    <location>
        <begin position="1"/>
        <end position="29"/>
    </location>
</feature>
<dbReference type="STRING" id="1428652.BIV24_04635"/>
<dbReference type="PANTHER" id="PTHR30290">
    <property type="entry name" value="PERIPLASMIC BINDING COMPONENT OF ABC TRANSPORTER"/>
    <property type="match status" value="1"/>
</dbReference>
<feature type="domain" description="Solute-binding protein family 5" evidence="2">
    <location>
        <begin position="97"/>
        <end position="461"/>
    </location>
</feature>
<comment type="caution">
    <text evidence="3">The sequence shown here is derived from an EMBL/GenBank/DDBJ whole genome shotgun (WGS) entry which is preliminary data.</text>
</comment>
<feature type="chain" id="PRO_5010349519" evidence="1">
    <location>
        <begin position="30"/>
        <end position="550"/>
    </location>
</feature>
<organism evidence="3 4">
    <name type="scientific">Streptomyces colonosanans</name>
    <dbReference type="NCBI Taxonomy" id="1428652"/>
    <lineage>
        <taxon>Bacteria</taxon>
        <taxon>Bacillati</taxon>
        <taxon>Actinomycetota</taxon>
        <taxon>Actinomycetes</taxon>
        <taxon>Kitasatosporales</taxon>
        <taxon>Streptomycetaceae</taxon>
        <taxon>Streptomyces</taxon>
    </lineage>
</organism>
<dbReference type="EMBL" id="MLYP01000009">
    <property type="protein sequence ID" value="OIJ99623.1"/>
    <property type="molecule type" value="Genomic_DNA"/>
</dbReference>
<dbReference type="Gene3D" id="3.40.190.10">
    <property type="entry name" value="Periplasmic binding protein-like II"/>
    <property type="match status" value="1"/>
</dbReference>
<name>A0A1S2Q0R2_9ACTN</name>
<dbReference type="PIRSF" id="PIRSF002741">
    <property type="entry name" value="MppA"/>
    <property type="match status" value="1"/>
</dbReference>
<sequence>MRTSTRHCLVSIAAGGLLATTAACGGASADSGKEADRITPTVITSAASGKLDEITWNLPMGEPTTLDPAKVGDYSPSTVEANLCDSLLRLKPDYSYGPGLAKSWTAPDPRTLILNLRPDITFWDGKPMTADDVVHSLTRQQDPKSGSISTALFANVSSIAKSGPLQVTVRFSKPDELFLKLLSTEVGAVSQKAYATKAGKNYGQVAGGLMCTGPFKLDSWKSGQSITITRNPAYWDPTLQPKADKVVFKFITDGNTLSSALLSGQIDGSYEVPLQTMRAVAGSQTGNRHYGIATQSVTLLVASDKSPLADKRLTDALSLVLDRSAIIKNVFGGLASAEKTFIPPAVWQSSQAHKTYRQGFDALPDVPAVDVAAAKKLVAEADPARRTLVVATPAGDQMSMQILTFLQAGAKEIGLDLQIKQMQMVDYSNLFYVPTGRAGIDLMIAFGYIEVPDPLSYAPAFVAPGGLFNWSGYSDPQVTKLLEEAQSTLDPVRSAKLFNQAQARYTATHPVVSVAAPYERMFMNKRISGAPASFAYINIPWAAMIGGTGR</sequence>
<gene>
    <name evidence="3" type="ORF">BIV24_04635</name>
</gene>
<dbReference type="InterPro" id="IPR000914">
    <property type="entry name" value="SBP_5_dom"/>
</dbReference>
<dbReference type="GO" id="GO:1904680">
    <property type="term" value="F:peptide transmembrane transporter activity"/>
    <property type="evidence" value="ECO:0007669"/>
    <property type="project" value="TreeGrafter"/>
</dbReference>